<evidence type="ECO:0000256" key="7">
    <source>
        <dbReference type="ARBA" id="ARBA00023136"/>
    </source>
</evidence>
<keyword evidence="5" id="KW-0677">Repeat</keyword>
<evidence type="ECO:0000256" key="1">
    <source>
        <dbReference type="ARBA" id="ARBA00004141"/>
    </source>
</evidence>
<feature type="transmembrane region" description="Helical" evidence="11">
    <location>
        <begin position="795"/>
        <end position="813"/>
    </location>
</feature>
<evidence type="ECO:0000256" key="9">
    <source>
        <dbReference type="SAM" id="Coils"/>
    </source>
</evidence>
<dbReference type="InterPro" id="IPR001611">
    <property type="entry name" value="Leu-rich_rpt"/>
</dbReference>
<dbReference type="AlphaFoldDB" id="A0A1I8ISW7"/>
<organism evidence="12 13">
    <name type="scientific">Macrostomum lignano</name>
    <dbReference type="NCBI Taxonomy" id="282301"/>
    <lineage>
        <taxon>Eukaryota</taxon>
        <taxon>Metazoa</taxon>
        <taxon>Spiralia</taxon>
        <taxon>Lophotrochozoa</taxon>
        <taxon>Platyhelminthes</taxon>
        <taxon>Rhabditophora</taxon>
        <taxon>Macrostomorpha</taxon>
        <taxon>Macrostomida</taxon>
        <taxon>Macrostomidae</taxon>
        <taxon>Macrostomum</taxon>
    </lineage>
</organism>
<sequence>RISLAFRGLTDLASAQALWQPPSNQITELDLSGNCLTDASLRELARLPRLDTLVLDGNRLTCLAHLPNLPRLRVLWLNRNSLHNLADCVHRLIRCCPSLASLSMMDNPAAPSYFNGASYQEHFVISQCGRRLQDLDGIRVQLLLGLLLPILIVGGSTYSESLSCAFIRGDAIQLYQCGSLEQFPADVLPSPMLVEQGLPELRVPDTGIVLFNATLVRPQPSPLSMPAEVRRCGLADLGNRLSGGANGSGLLLNFSGMSLRFGGHGEFDGLSPPAATWLDLSRNLIDIVPSGVLDSLPNLVALDLSWNRIEHLDKDTFCSIGSTLRWLDLRGNPMLATYALPVLHSLEWLDASLSKILTGSFCRMASLRRVTMHGTVERLNCFVFDSLPNLTELSLTYKKNAKNICQTMMCDPHPVLGSPVPFNFSLTRVITRSNGSIYKAVCTDNYEHYLTYHNRSMPATLGCLSTVEESPACPKSSPVFACMQPKTPPTSAGPTTGAATKKAATNSNPVTTDSSTALVESVELVESTAPSTVGAVVEDSDSANHTGWKSSSSNSVAANKIKEALAQQRIRSMELENEILRLELVIKVVYSVSTVLFVVILLLAGHMVKVWCRQTRQRRRNFGRDQMLSPEQHPLYQTGAASKAAETEAAVAATDAAAASNCDQELPQPGSDAENDYLPMRDPVYTKLPDHLARSKLRPMHSQRDQLQKKKITWQTRNQLKLPKWLQDNEYIIDWHRPQLRSVAACLMSVFRVHSETGNIWTHLIGFLVILWLAFRDLTDLEVHLREKLAFGVSYFSSAVCLSMSAAFHTFCCHSASVSSLMNNITAASFSASSLAACRCFCIPAAMLLPASRLAMILERRIRHRHQPTSTGVEHSPKPEAMVPLVHRLIVAKASRGKEFDLQHRILVVNCHRLLVRIVREQLFDDEEHQLVAAQILIEDLHGDSLFHRQCAVPFAKVIDFSREGLICDLVNFRFSKWVVL</sequence>
<feature type="transmembrane region" description="Helical" evidence="11">
    <location>
        <begin position="758"/>
        <end position="775"/>
    </location>
</feature>
<dbReference type="PANTHER" id="PTHR46282">
    <property type="entry name" value="LEUCINE-RICH MELANOCYTE DIFFERENTIATION-ASSOCIATED PROTEIN"/>
    <property type="match status" value="1"/>
</dbReference>
<dbReference type="GO" id="GO:0046872">
    <property type="term" value="F:metal ion binding"/>
    <property type="evidence" value="ECO:0007669"/>
    <property type="project" value="UniProtKB-KW"/>
</dbReference>
<dbReference type="Pfam" id="PF13516">
    <property type="entry name" value="LRR_6"/>
    <property type="match status" value="1"/>
</dbReference>
<dbReference type="WBParaSite" id="maker-uti_cns_0016555-snap-gene-0.5-mRNA-1">
    <property type="protein sequence ID" value="maker-uti_cns_0016555-snap-gene-0.5-mRNA-1"/>
    <property type="gene ID" value="maker-uti_cns_0016555-snap-gene-0.5"/>
</dbReference>
<reference evidence="13" key="1">
    <citation type="submission" date="2016-11" db="UniProtKB">
        <authorList>
            <consortium name="WormBaseParasite"/>
        </authorList>
    </citation>
    <scope>IDENTIFICATION</scope>
</reference>
<keyword evidence="7 11" id="KW-0472">Membrane</keyword>
<dbReference type="Gene3D" id="3.80.10.10">
    <property type="entry name" value="Ribonuclease Inhibitor"/>
    <property type="match status" value="2"/>
</dbReference>
<dbReference type="SMART" id="SM00369">
    <property type="entry name" value="LRR_TYP"/>
    <property type="match status" value="4"/>
</dbReference>
<evidence type="ECO:0000256" key="10">
    <source>
        <dbReference type="SAM" id="MobiDB-lite"/>
    </source>
</evidence>
<dbReference type="Proteomes" id="UP000095280">
    <property type="component" value="Unplaced"/>
</dbReference>
<keyword evidence="12" id="KW-1185">Reference proteome</keyword>
<feature type="transmembrane region" description="Helical" evidence="11">
    <location>
        <begin position="588"/>
        <end position="612"/>
    </location>
</feature>
<dbReference type="PANTHER" id="PTHR46282:SF1">
    <property type="entry name" value="LEUCINE-RICH REPEAT-CONTAINING PROTEIN 72-LIKE"/>
    <property type="match status" value="1"/>
</dbReference>
<accession>A0A1I8ISW7</accession>
<evidence type="ECO:0000313" key="13">
    <source>
        <dbReference type="WBParaSite" id="maker-uti_cns_0016555-snap-gene-0.5-mRNA-1"/>
    </source>
</evidence>
<evidence type="ECO:0000256" key="6">
    <source>
        <dbReference type="ARBA" id="ARBA00022989"/>
    </source>
</evidence>
<comment type="subcellular location">
    <subcellularLocation>
        <location evidence="1">Membrane</location>
        <topology evidence="1">Multi-pass membrane protein</topology>
    </subcellularLocation>
</comment>
<dbReference type="Pfam" id="PF03006">
    <property type="entry name" value="HlyIII"/>
    <property type="match status" value="1"/>
</dbReference>
<evidence type="ECO:0000256" key="2">
    <source>
        <dbReference type="ARBA" id="ARBA00007018"/>
    </source>
</evidence>
<feature type="compositionally biased region" description="Low complexity" evidence="10">
    <location>
        <begin position="489"/>
        <end position="509"/>
    </location>
</feature>
<keyword evidence="3" id="KW-0433">Leucine-rich repeat</keyword>
<keyword evidence="4 11" id="KW-0812">Transmembrane</keyword>
<evidence type="ECO:0000256" key="11">
    <source>
        <dbReference type="SAM" id="Phobius"/>
    </source>
</evidence>
<evidence type="ECO:0000256" key="3">
    <source>
        <dbReference type="ARBA" id="ARBA00022614"/>
    </source>
</evidence>
<feature type="binding site" evidence="8">
    <location>
        <position position="809"/>
    </location>
    <ligand>
        <name>Zn(2+)</name>
        <dbReference type="ChEBI" id="CHEBI:29105"/>
    </ligand>
</feature>
<name>A0A1I8ISW7_9PLAT</name>
<feature type="transmembrane region" description="Helical" evidence="11">
    <location>
        <begin position="825"/>
        <end position="849"/>
    </location>
</feature>
<keyword evidence="9" id="KW-0175">Coiled coil</keyword>
<feature type="region of interest" description="Disordered" evidence="10">
    <location>
        <begin position="484"/>
        <end position="512"/>
    </location>
</feature>
<dbReference type="Pfam" id="PF13855">
    <property type="entry name" value="LRR_8"/>
    <property type="match status" value="1"/>
</dbReference>
<keyword evidence="8" id="KW-0479">Metal-binding</keyword>
<protein>
    <submittedName>
        <fullName evidence="13">LRRCT domain-containing protein</fullName>
    </submittedName>
</protein>
<dbReference type="InterPro" id="IPR003591">
    <property type="entry name" value="Leu-rich_rpt_typical-subtyp"/>
</dbReference>
<dbReference type="GO" id="GO:0016020">
    <property type="term" value="C:membrane"/>
    <property type="evidence" value="ECO:0007669"/>
    <property type="project" value="UniProtKB-SubCell"/>
</dbReference>
<evidence type="ECO:0000256" key="4">
    <source>
        <dbReference type="ARBA" id="ARBA00022692"/>
    </source>
</evidence>
<dbReference type="InterPro" id="IPR004254">
    <property type="entry name" value="AdipoR/HlyIII-related"/>
</dbReference>
<evidence type="ECO:0000313" key="12">
    <source>
        <dbReference type="Proteomes" id="UP000095280"/>
    </source>
</evidence>
<dbReference type="InterPro" id="IPR032675">
    <property type="entry name" value="LRR_dom_sf"/>
</dbReference>
<feature type="coiled-coil region" evidence="9">
    <location>
        <begin position="558"/>
        <end position="585"/>
    </location>
</feature>
<proteinExistence type="inferred from homology"/>
<evidence type="ECO:0000256" key="8">
    <source>
        <dbReference type="PIRSR" id="PIRSR604254-1"/>
    </source>
</evidence>
<keyword evidence="8" id="KW-0862">Zinc</keyword>
<evidence type="ECO:0000256" key="5">
    <source>
        <dbReference type="ARBA" id="ARBA00022737"/>
    </source>
</evidence>
<dbReference type="PROSITE" id="PS51450">
    <property type="entry name" value="LRR"/>
    <property type="match status" value="2"/>
</dbReference>
<dbReference type="SUPFAM" id="SSF52058">
    <property type="entry name" value="L domain-like"/>
    <property type="match status" value="1"/>
</dbReference>
<dbReference type="InterPro" id="IPR043313">
    <property type="entry name" value="LRMDA"/>
</dbReference>
<keyword evidence="6 11" id="KW-1133">Transmembrane helix</keyword>
<comment type="similarity">
    <text evidence="2">Belongs to the ADIPOR family.</text>
</comment>